<dbReference type="AlphaFoldDB" id="A0A6N8KU57"/>
<comment type="caution">
    <text evidence="1">The sequence shown here is derived from an EMBL/GenBank/DDBJ whole genome shotgun (WGS) entry which is preliminary data.</text>
</comment>
<accession>A0A6N8KU57</accession>
<protein>
    <recommendedName>
        <fullName evidence="3">Alpha-L-rhamnosidase six-hairpin glycosidase domain-containing protein</fullName>
    </recommendedName>
</protein>
<reference evidence="1 2" key="1">
    <citation type="submission" date="2019-12" db="EMBL/GenBank/DDBJ databases">
        <authorList>
            <person name="Dong K."/>
        </authorList>
    </citation>
    <scope>NUCLEOTIDE SEQUENCE [LARGE SCALE GENOMIC DNA]</scope>
    <source>
        <strain evidence="1 2">JCM 31225</strain>
    </source>
</reference>
<keyword evidence="2" id="KW-1185">Reference proteome</keyword>
<dbReference type="GO" id="GO:0005975">
    <property type="term" value="P:carbohydrate metabolic process"/>
    <property type="evidence" value="ECO:0007669"/>
    <property type="project" value="InterPro"/>
</dbReference>
<dbReference type="RefSeq" id="WP_160367254.1">
    <property type="nucleotide sequence ID" value="NZ_WSQA01000001.1"/>
</dbReference>
<proteinExistence type="predicted"/>
<sequence>MNIQSIRALLLIALCVFGSFQYTFAWSGDQEILVLWRQEKANGKVQVNNGDLVKLSFDQGKGKIKGNDFSILTAQTKLKISVSNARTELGPEATVIRIESGAKSFAFFLRDVQQSNPIYNPSLGVIVLPANDKRSFNEVEENILVQRNQTKIQQIESQPEQSFEKALADTRSMHVPIWLGISRDMRMFEIAEEMEDTGNEGKIIRPLYGTRSAGIPESEYQSYIYALGRGVGARVSVKRKLDEGILPIYHSEMQDDDIRYHTTSFVSFAKSDLTMENNQGTNYMVSDKHSSGRTFKEEHMARLNEQMKHAYDFKEPMVLYASTSIRNTGKVPRYAWIKNPRPGNTWWFKRNYNFDINTGMASYPNGHVFCVSKLNGKPLNNEEIAILLQPGEEAIYEFYLPHTPMKLAEAQELQEVNIADRLQQVRSYWKKKLVSAAQISVPEKRINQMLHAGLLHLDLISFGEEPHGIVSANIGVYSPIGTESSPIIQYYLSMGWNDLAKRAILYFLDTQLSSGYIQNYEGYTVETGAVLWTIGEYIRYTQDYEWLKTVQEKVAKSCSYLLSWRERNKKEELRGRGYGLIDGKVADPEDHYHQFMLNGYAYLGLKRIAEAYKNVDNQFSNHLAKESQEWKSDILSTVETLYGISPLIPLGDGTWGRTLPPWAEADGPRAIFQKHESYWSHGTFTGADAMLGPMYLVFCEIIDADSKEALDILKFNSELFFQGNSAFSQPYYSRHNWLQAKLGMVKPFLSTYYNTVAAHADRETYTFWEHYYRVSPHKTHEEAWFLMESRWMLYMEDGDQLQLFKTMPRAWLANGKEIKIKGAQSYFGLFDAHITSNADAGFIEGIIKLDPSRKPKKLTIRIPHPDELKPRQVIGGDYNAETETITINNPANQVEIKLVF</sequence>
<evidence type="ECO:0008006" key="3">
    <source>
        <dbReference type="Google" id="ProtNLM"/>
    </source>
</evidence>
<dbReference type="EMBL" id="WSQA01000001">
    <property type="protein sequence ID" value="MVZ60617.1"/>
    <property type="molecule type" value="Genomic_DNA"/>
</dbReference>
<dbReference type="InterPro" id="IPR012341">
    <property type="entry name" value="6hp_glycosidase-like_sf"/>
</dbReference>
<name>A0A6N8KU57_9SPHI</name>
<dbReference type="SUPFAM" id="SSF48208">
    <property type="entry name" value="Six-hairpin glycosidases"/>
    <property type="match status" value="1"/>
</dbReference>
<dbReference type="Gene3D" id="1.50.10.10">
    <property type="match status" value="1"/>
</dbReference>
<evidence type="ECO:0000313" key="2">
    <source>
        <dbReference type="Proteomes" id="UP000435036"/>
    </source>
</evidence>
<organism evidence="1 2">
    <name type="scientific">Sphingobacterium humi</name>
    <dbReference type="NCBI Taxonomy" id="1796905"/>
    <lineage>
        <taxon>Bacteria</taxon>
        <taxon>Pseudomonadati</taxon>
        <taxon>Bacteroidota</taxon>
        <taxon>Sphingobacteriia</taxon>
        <taxon>Sphingobacteriales</taxon>
        <taxon>Sphingobacteriaceae</taxon>
        <taxon>Sphingobacterium</taxon>
    </lineage>
</organism>
<dbReference type="Proteomes" id="UP000435036">
    <property type="component" value="Unassembled WGS sequence"/>
</dbReference>
<dbReference type="OrthoDB" id="603279at2"/>
<evidence type="ECO:0000313" key="1">
    <source>
        <dbReference type="EMBL" id="MVZ60617.1"/>
    </source>
</evidence>
<gene>
    <name evidence="1" type="ORF">GQF63_01145</name>
</gene>
<dbReference type="InterPro" id="IPR008928">
    <property type="entry name" value="6-hairpin_glycosidase_sf"/>
</dbReference>